<feature type="region of interest" description="Disordered" evidence="1">
    <location>
        <begin position="202"/>
        <end position="274"/>
    </location>
</feature>
<feature type="compositionally biased region" description="Low complexity" evidence="1">
    <location>
        <begin position="211"/>
        <end position="226"/>
    </location>
</feature>
<dbReference type="Proteomes" id="UP001642900">
    <property type="component" value="Unassembled WGS sequence"/>
</dbReference>
<feature type="compositionally biased region" description="Polar residues" evidence="1">
    <location>
        <begin position="469"/>
        <end position="481"/>
    </location>
</feature>
<dbReference type="EMBL" id="JAAKZF010000011">
    <property type="protein sequence ID" value="NGO51699.1"/>
    <property type="molecule type" value="Genomic_DNA"/>
</dbReference>
<evidence type="ECO:0000259" key="2">
    <source>
        <dbReference type="Pfam" id="PF02120"/>
    </source>
</evidence>
<feature type="compositionally biased region" description="Polar residues" evidence="1">
    <location>
        <begin position="423"/>
        <end position="441"/>
    </location>
</feature>
<feature type="region of interest" description="Disordered" evidence="1">
    <location>
        <begin position="1"/>
        <end position="61"/>
    </location>
</feature>
<dbReference type="RefSeq" id="WP_165027500.1">
    <property type="nucleotide sequence ID" value="NZ_JAAKZF010000011.1"/>
</dbReference>
<feature type="compositionally biased region" description="Basic and acidic residues" evidence="1">
    <location>
        <begin position="99"/>
        <end position="125"/>
    </location>
</feature>
<protein>
    <recommendedName>
        <fullName evidence="2">Flagellar hook-length control protein-like C-terminal domain-containing protein</fullName>
    </recommendedName>
</protein>
<proteinExistence type="predicted"/>
<gene>
    <name evidence="3" type="ORF">G6N73_10995</name>
</gene>
<organism evidence="3 4">
    <name type="scientific">Allomesorhizobium camelthorni</name>
    <dbReference type="NCBI Taxonomy" id="475069"/>
    <lineage>
        <taxon>Bacteria</taxon>
        <taxon>Pseudomonadati</taxon>
        <taxon>Pseudomonadota</taxon>
        <taxon>Alphaproteobacteria</taxon>
        <taxon>Hyphomicrobiales</taxon>
        <taxon>Phyllobacteriaceae</taxon>
        <taxon>Allomesorhizobium</taxon>
    </lineage>
</organism>
<evidence type="ECO:0000313" key="4">
    <source>
        <dbReference type="Proteomes" id="UP001642900"/>
    </source>
</evidence>
<evidence type="ECO:0000313" key="3">
    <source>
        <dbReference type="EMBL" id="NGO51699.1"/>
    </source>
</evidence>
<feature type="region of interest" description="Disordered" evidence="1">
    <location>
        <begin position="423"/>
        <end position="494"/>
    </location>
</feature>
<name>A0A6G4WAS0_9HYPH</name>
<feature type="region of interest" description="Disordered" evidence="1">
    <location>
        <begin position="73"/>
        <end position="187"/>
    </location>
</feature>
<dbReference type="InterPro" id="IPR021136">
    <property type="entry name" value="Flagellar_hook_control-like_C"/>
</dbReference>
<dbReference type="Gene3D" id="3.30.750.140">
    <property type="match status" value="1"/>
</dbReference>
<feature type="domain" description="Flagellar hook-length control protein-like C-terminal" evidence="2">
    <location>
        <begin position="355"/>
        <end position="423"/>
    </location>
</feature>
<dbReference type="AlphaFoldDB" id="A0A6G4WAS0"/>
<sequence>MTTSVNQAWAAVLPDRAKADAPRQNGKGGETGFAEAVKLGAPGKQARPSTTDASGDTRRPRWNIELNLADRTAGELHAAGANDARHQRELPPGLPDIAAGHKDADGRENPEAESVEEKAAPEERATSASETMPIAFWSPVPPLTLLGGFGRPEANSDSASPTAPASLQADIAPPPGEPAKADPTQAKAAVITPPALAAAAVAVPSQGNTKTASAETAAPPTAAPAARVAGSEGESRSMPTLGELAMKPAAGTQSGAASTNETTRPVAAESAARLDPTAASAMIARDSLRESAPDAPSQAAHVTVLAQQNVPAPAIPFPGLTAAPLLTAVAADGSWRELAAADSRGLPSQNAVVSTHSLKVQLHPAELGMVTASLRFAGEQLTVELQVESIEAQQRLNADADTIVRSLRALGLEVDRVTIQQSSVVQTSNARADANAGQNGQPAPDRQSFNAAGSGGGNGEAGGQHSGRDTSNGAQASQNIAPGSADRAGGGLYI</sequence>
<dbReference type="Pfam" id="PF02120">
    <property type="entry name" value="Flg_hook"/>
    <property type="match status" value="1"/>
</dbReference>
<feature type="compositionally biased region" description="Gly residues" evidence="1">
    <location>
        <begin position="453"/>
        <end position="465"/>
    </location>
</feature>
<feature type="compositionally biased region" description="Polar residues" evidence="1">
    <location>
        <begin position="155"/>
        <end position="165"/>
    </location>
</feature>
<reference evidence="3 4" key="1">
    <citation type="submission" date="2020-02" db="EMBL/GenBank/DDBJ databases">
        <title>Genome sequence of strain CCNWXJ40-4.</title>
        <authorList>
            <person name="Gao J."/>
            <person name="Sun J."/>
        </authorList>
    </citation>
    <scope>NUCLEOTIDE SEQUENCE [LARGE SCALE GENOMIC DNA]</scope>
    <source>
        <strain evidence="3 4">CCNWXJ 40-4</strain>
    </source>
</reference>
<evidence type="ECO:0000256" key="1">
    <source>
        <dbReference type="SAM" id="MobiDB-lite"/>
    </source>
</evidence>
<comment type="caution">
    <text evidence="3">The sequence shown here is derived from an EMBL/GenBank/DDBJ whole genome shotgun (WGS) entry which is preliminary data.</text>
</comment>
<dbReference type="CDD" id="cd17470">
    <property type="entry name" value="T3SS_Flik_C"/>
    <property type="match status" value="1"/>
</dbReference>
<feature type="compositionally biased region" description="Polar residues" evidence="1">
    <location>
        <begin position="251"/>
        <end position="263"/>
    </location>
</feature>
<dbReference type="InterPro" id="IPR038610">
    <property type="entry name" value="FliK-like_C_sf"/>
</dbReference>
<keyword evidence="4" id="KW-1185">Reference proteome</keyword>
<accession>A0A6G4WAS0</accession>